<name>A0A0F9JNC3_9ZZZZ</name>
<proteinExistence type="predicted"/>
<feature type="non-terminal residue" evidence="1">
    <location>
        <position position="45"/>
    </location>
</feature>
<reference evidence="1" key="1">
    <citation type="journal article" date="2015" name="Nature">
        <title>Complex archaea that bridge the gap between prokaryotes and eukaryotes.</title>
        <authorList>
            <person name="Spang A."/>
            <person name="Saw J.H."/>
            <person name="Jorgensen S.L."/>
            <person name="Zaremba-Niedzwiedzka K."/>
            <person name="Martijn J."/>
            <person name="Lind A.E."/>
            <person name="van Eijk R."/>
            <person name="Schleper C."/>
            <person name="Guy L."/>
            <person name="Ettema T.J."/>
        </authorList>
    </citation>
    <scope>NUCLEOTIDE SEQUENCE</scope>
</reference>
<organism evidence="1">
    <name type="scientific">marine sediment metagenome</name>
    <dbReference type="NCBI Taxonomy" id="412755"/>
    <lineage>
        <taxon>unclassified sequences</taxon>
        <taxon>metagenomes</taxon>
        <taxon>ecological metagenomes</taxon>
    </lineage>
</organism>
<dbReference type="AlphaFoldDB" id="A0A0F9JNC3"/>
<evidence type="ECO:0000313" key="1">
    <source>
        <dbReference type="EMBL" id="KKM63926.1"/>
    </source>
</evidence>
<gene>
    <name evidence="1" type="ORF">LCGC14_1506460</name>
</gene>
<accession>A0A0F9JNC3</accession>
<dbReference type="EMBL" id="LAZR01011000">
    <property type="protein sequence ID" value="KKM63926.1"/>
    <property type="molecule type" value="Genomic_DNA"/>
</dbReference>
<comment type="caution">
    <text evidence="1">The sequence shown here is derived from an EMBL/GenBank/DDBJ whole genome shotgun (WGS) entry which is preliminary data.</text>
</comment>
<protein>
    <submittedName>
        <fullName evidence="1">Uncharacterized protein</fullName>
    </submittedName>
</protein>
<sequence>MKALIFLFLILCFCCQGNPTVPLQDYSQLEETYNHLRAHKEMLSN</sequence>